<dbReference type="InterPro" id="IPR036396">
    <property type="entry name" value="Cyt_P450_sf"/>
</dbReference>
<comment type="similarity">
    <text evidence="2 9">Belongs to the cytochrome P450 family.</text>
</comment>
<evidence type="ECO:0000256" key="4">
    <source>
        <dbReference type="ARBA" id="ARBA00022723"/>
    </source>
</evidence>
<dbReference type="OrthoDB" id="1470350at2759"/>
<feature type="binding site" description="axial binding residue" evidence="8">
    <location>
        <position position="400"/>
    </location>
    <ligand>
        <name>heme</name>
        <dbReference type="ChEBI" id="CHEBI:30413"/>
    </ligand>
    <ligandPart>
        <name>Fe</name>
        <dbReference type="ChEBI" id="CHEBI:18248"/>
    </ligandPart>
</feature>
<keyword evidence="7 9" id="KW-0503">Monooxygenase</keyword>
<reference evidence="10" key="1">
    <citation type="submission" date="2016-12" db="EMBL/GenBank/DDBJ databases">
        <title>The genomes of Aspergillus section Nigri reveals drivers in fungal speciation.</title>
        <authorList>
            <consortium name="DOE Joint Genome Institute"/>
            <person name="Vesth T.C."/>
            <person name="Nybo J."/>
            <person name="Theobald S."/>
            <person name="Brandl J."/>
            <person name="Frisvad J.C."/>
            <person name="Nielsen K.F."/>
            <person name="Lyhne E.K."/>
            <person name="Kogle M.E."/>
            <person name="Kuo A."/>
            <person name="Riley R."/>
            <person name="Clum A."/>
            <person name="Nolan M."/>
            <person name="Lipzen A."/>
            <person name="Salamov A."/>
            <person name="Henrissat B."/>
            <person name="Wiebenga A."/>
            <person name="De vries R.P."/>
            <person name="Grigoriev I.V."/>
            <person name="Mortensen U.H."/>
            <person name="Andersen M.R."/>
            <person name="Baker S.E."/>
        </authorList>
    </citation>
    <scope>NUCLEOTIDE SEQUENCE</scope>
    <source>
        <strain evidence="10">IBT 28561</strain>
    </source>
</reference>
<dbReference type="InterPro" id="IPR001128">
    <property type="entry name" value="Cyt_P450"/>
</dbReference>
<comment type="cofactor">
    <cofactor evidence="1 8">
        <name>heme</name>
        <dbReference type="ChEBI" id="CHEBI:30413"/>
    </cofactor>
</comment>
<evidence type="ECO:0000256" key="7">
    <source>
        <dbReference type="ARBA" id="ARBA00023033"/>
    </source>
</evidence>
<dbReference type="PROSITE" id="PS00086">
    <property type="entry name" value="CYTOCHROME_P450"/>
    <property type="match status" value="1"/>
</dbReference>
<dbReference type="SUPFAM" id="SSF48264">
    <property type="entry name" value="Cytochrome P450"/>
    <property type="match status" value="1"/>
</dbReference>
<accession>A0A2I1CTK2</accession>
<dbReference type="Proteomes" id="UP000234254">
    <property type="component" value="Unassembled WGS sequence"/>
</dbReference>
<dbReference type="InterPro" id="IPR002401">
    <property type="entry name" value="Cyt_P450_E_grp-I"/>
</dbReference>
<dbReference type="Gene3D" id="1.10.630.10">
    <property type="entry name" value="Cytochrome P450"/>
    <property type="match status" value="1"/>
</dbReference>
<dbReference type="GO" id="GO:0020037">
    <property type="term" value="F:heme binding"/>
    <property type="evidence" value="ECO:0007669"/>
    <property type="project" value="InterPro"/>
</dbReference>
<dbReference type="PROSITE" id="PS51257">
    <property type="entry name" value="PROKAR_LIPOPROTEIN"/>
    <property type="match status" value="1"/>
</dbReference>
<evidence type="ECO:0000313" key="10">
    <source>
        <dbReference type="EMBL" id="PKY00944.1"/>
    </source>
</evidence>
<dbReference type="Pfam" id="PF00067">
    <property type="entry name" value="p450"/>
    <property type="match status" value="2"/>
</dbReference>
<dbReference type="RefSeq" id="XP_024689538.1">
    <property type="nucleotide sequence ID" value="XM_024839647.1"/>
</dbReference>
<evidence type="ECO:0000313" key="11">
    <source>
        <dbReference type="Proteomes" id="UP000234254"/>
    </source>
</evidence>
<evidence type="ECO:0000256" key="1">
    <source>
        <dbReference type="ARBA" id="ARBA00001971"/>
    </source>
</evidence>
<evidence type="ECO:0000256" key="6">
    <source>
        <dbReference type="ARBA" id="ARBA00023004"/>
    </source>
</evidence>
<dbReference type="InterPro" id="IPR017972">
    <property type="entry name" value="Cyt_P450_CS"/>
</dbReference>
<dbReference type="PANTHER" id="PTHR46300:SF1">
    <property type="entry name" value="P450, PUTATIVE (EUROFUNG)-RELATED"/>
    <property type="match status" value="1"/>
</dbReference>
<evidence type="ECO:0000256" key="2">
    <source>
        <dbReference type="ARBA" id="ARBA00010617"/>
    </source>
</evidence>
<name>A0A2I1CTK2_ASPC2</name>
<evidence type="ECO:0000256" key="9">
    <source>
        <dbReference type="RuleBase" id="RU000461"/>
    </source>
</evidence>
<dbReference type="AlphaFoldDB" id="A0A2I1CTK2"/>
<dbReference type="PANTHER" id="PTHR46300">
    <property type="entry name" value="P450, PUTATIVE (EUROFUNG)-RELATED-RELATED"/>
    <property type="match status" value="1"/>
</dbReference>
<keyword evidence="4 8" id="KW-0479">Metal-binding</keyword>
<dbReference type="EMBL" id="MSFM01000013">
    <property type="protein sequence ID" value="PKY00944.1"/>
    <property type="molecule type" value="Genomic_DNA"/>
</dbReference>
<dbReference type="GO" id="GO:0016705">
    <property type="term" value="F:oxidoreductase activity, acting on paired donors, with incorporation or reduction of molecular oxygen"/>
    <property type="evidence" value="ECO:0007669"/>
    <property type="project" value="InterPro"/>
</dbReference>
<dbReference type="GeneID" id="36547171"/>
<evidence type="ECO:0000256" key="8">
    <source>
        <dbReference type="PIRSR" id="PIRSR602401-1"/>
    </source>
</evidence>
<evidence type="ECO:0000256" key="5">
    <source>
        <dbReference type="ARBA" id="ARBA00023002"/>
    </source>
</evidence>
<dbReference type="VEuPathDB" id="FungiDB:P168DRAFT_313258"/>
<proteinExistence type="inferred from homology"/>
<organism evidence="10 11">
    <name type="scientific">Aspergillus campestris (strain IBT 28561)</name>
    <dbReference type="NCBI Taxonomy" id="1392248"/>
    <lineage>
        <taxon>Eukaryota</taxon>
        <taxon>Fungi</taxon>
        <taxon>Dikarya</taxon>
        <taxon>Ascomycota</taxon>
        <taxon>Pezizomycotina</taxon>
        <taxon>Eurotiomycetes</taxon>
        <taxon>Eurotiomycetidae</taxon>
        <taxon>Eurotiales</taxon>
        <taxon>Aspergillaceae</taxon>
        <taxon>Aspergillus</taxon>
        <taxon>Aspergillus subgen. Circumdati</taxon>
    </lineage>
</organism>
<protein>
    <submittedName>
        <fullName evidence="10">Cytochrome P450</fullName>
    </submittedName>
</protein>
<dbReference type="InterPro" id="IPR050364">
    <property type="entry name" value="Cytochrome_P450_fung"/>
</dbReference>
<keyword evidence="5 9" id="KW-0560">Oxidoreductase</keyword>
<dbReference type="GO" id="GO:0004497">
    <property type="term" value="F:monooxygenase activity"/>
    <property type="evidence" value="ECO:0007669"/>
    <property type="project" value="UniProtKB-KW"/>
</dbReference>
<dbReference type="GO" id="GO:0005506">
    <property type="term" value="F:iron ion binding"/>
    <property type="evidence" value="ECO:0007669"/>
    <property type="project" value="InterPro"/>
</dbReference>
<dbReference type="PRINTS" id="PR00463">
    <property type="entry name" value="EP450I"/>
</dbReference>
<keyword evidence="11" id="KW-1185">Reference proteome</keyword>
<gene>
    <name evidence="10" type="ORF">P168DRAFT_313258</name>
</gene>
<evidence type="ECO:0000256" key="3">
    <source>
        <dbReference type="ARBA" id="ARBA00022617"/>
    </source>
</evidence>
<comment type="caution">
    <text evidence="10">The sequence shown here is derived from an EMBL/GenBank/DDBJ whole genome shotgun (WGS) entry which is preliminary data.</text>
</comment>
<keyword evidence="6 8" id="KW-0408">Iron</keyword>
<sequence>MAKDDPDSPGLVSGLVKDTSRSSLYLLSLCACLFLGGLYLRKAANKPLPPGPCPLPIIGNIHQLLSKPLPDALSEWHQKYGPLVRFQSGNRLMISIASDDVCQDLMVRKGPLYNSRPDIVVAEEVESLQVMIDFLSSDDFSASFRRYGASVTNALGYGRRLTHDDEAEFHEAEQLAYRLVDVIVADFHFALVEIFPILDYILGFLAPWKAFGKKYYTEATSFYSRNLLKAQSTSSWNWVKHSLTRPQAKNMSTDGLSMLFGTALQAAVETIPSILRVFVKAMLLHPESLAKAQAEIDQVVGSDRLPSFSDKPSLPYINGIVNECCRWQAVLALGFPHSTTDDDEYCGYRIPKGTMLFANAWAIGFDEGIYQNARDFLPERWLENPELPNSAAFGYGPRVCPGKFIGMDSLFINIARMLWGYEFAHGERKVTLWDIDHAFTSSPRDFDAKLSIRSVKHRETLEHAQSVTETDVDGILAKIGEDFRA</sequence>
<keyword evidence="3 8" id="KW-0349">Heme</keyword>